<feature type="transmembrane region" description="Helical" evidence="1">
    <location>
        <begin position="30"/>
        <end position="49"/>
    </location>
</feature>
<evidence type="ECO:0000313" key="2">
    <source>
        <dbReference type="EMBL" id="MBC5710842.1"/>
    </source>
</evidence>
<keyword evidence="1" id="KW-0812">Transmembrane</keyword>
<protein>
    <recommendedName>
        <fullName evidence="4">Transposase</fullName>
    </recommendedName>
</protein>
<proteinExistence type="predicted"/>
<dbReference type="Proteomes" id="UP000634672">
    <property type="component" value="Unassembled WGS sequence"/>
</dbReference>
<keyword evidence="1" id="KW-0472">Membrane</keyword>
<name>A0ABR7HCC6_9FIRM</name>
<keyword evidence="3" id="KW-1185">Reference proteome</keyword>
<dbReference type="EMBL" id="JACOPB010000013">
    <property type="protein sequence ID" value="MBC5710842.1"/>
    <property type="molecule type" value="Genomic_DNA"/>
</dbReference>
<dbReference type="RefSeq" id="WP_187023566.1">
    <property type="nucleotide sequence ID" value="NZ_JACOPB010000013.1"/>
</dbReference>
<keyword evidence="1" id="KW-1133">Transmembrane helix</keyword>
<evidence type="ECO:0008006" key="4">
    <source>
        <dbReference type="Google" id="ProtNLM"/>
    </source>
</evidence>
<accession>A0ABR7HCC6</accession>
<evidence type="ECO:0000313" key="3">
    <source>
        <dbReference type="Proteomes" id="UP000634672"/>
    </source>
</evidence>
<sequence length="51" mass="5885">MRNYFAGFSARYWNRMFHEAYEGRRSYRTAAQIEAVVIAALAAIILCLVRG</sequence>
<organism evidence="2 3">
    <name type="scientific">Hungatella hominis</name>
    <dbReference type="NCBI Taxonomy" id="2763050"/>
    <lineage>
        <taxon>Bacteria</taxon>
        <taxon>Bacillati</taxon>
        <taxon>Bacillota</taxon>
        <taxon>Clostridia</taxon>
        <taxon>Lachnospirales</taxon>
        <taxon>Lachnospiraceae</taxon>
        <taxon>Hungatella</taxon>
    </lineage>
</organism>
<gene>
    <name evidence="2" type="ORF">H8S75_23155</name>
</gene>
<evidence type="ECO:0000256" key="1">
    <source>
        <dbReference type="SAM" id="Phobius"/>
    </source>
</evidence>
<comment type="caution">
    <text evidence="2">The sequence shown here is derived from an EMBL/GenBank/DDBJ whole genome shotgun (WGS) entry which is preliminary data.</text>
</comment>
<reference evidence="2 3" key="1">
    <citation type="submission" date="2020-08" db="EMBL/GenBank/DDBJ databases">
        <title>Genome public.</title>
        <authorList>
            <person name="Liu C."/>
            <person name="Sun Q."/>
        </authorList>
    </citation>
    <scope>NUCLEOTIDE SEQUENCE [LARGE SCALE GENOMIC DNA]</scope>
    <source>
        <strain evidence="2 3">NSJ-66</strain>
    </source>
</reference>